<dbReference type="OrthoDB" id="7836448at2"/>
<evidence type="ECO:0000313" key="8">
    <source>
        <dbReference type="Proteomes" id="UP000198426"/>
    </source>
</evidence>
<evidence type="ECO:0000256" key="5">
    <source>
        <dbReference type="SAM" id="Phobius"/>
    </source>
</evidence>
<proteinExistence type="predicted"/>
<sequence length="233" mass="25390">MQQGRQQEPHDNPFNTIPAVVVVLVLAIFGVEVLLLLAKSGFIGNTRGGEDWRIFAIQRFAFSGEILAWMIETGRWPLDHLQRFVTYLFVHASFTHAVMVCVFVLALGKMVGETFSQTAVVAVFFGAGIAGALAYGLLLDNPYPLLGGYPGAYGLIGAFTFILWVGLGRAGQNQLQAFRLIGFLLGIQLLFGLIFGSNPAWVAELTGFVTGFALSGVLRPGGWAQLLDRLRQR</sequence>
<keyword evidence="8" id="KW-1185">Reference proteome</keyword>
<dbReference type="InterPro" id="IPR022764">
    <property type="entry name" value="Peptidase_S54_rhomboid_dom"/>
</dbReference>
<accession>A0A239F023</accession>
<keyword evidence="2 5" id="KW-0812">Transmembrane</keyword>
<dbReference type="InterPro" id="IPR035952">
    <property type="entry name" value="Rhomboid-like_sf"/>
</dbReference>
<feature type="transmembrane region" description="Helical" evidence="5">
    <location>
        <begin position="84"/>
        <end position="107"/>
    </location>
</feature>
<dbReference type="SUPFAM" id="SSF144091">
    <property type="entry name" value="Rhomboid-like"/>
    <property type="match status" value="1"/>
</dbReference>
<dbReference type="Proteomes" id="UP000198426">
    <property type="component" value="Unassembled WGS sequence"/>
</dbReference>
<dbReference type="GO" id="GO:0016020">
    <property type="term" value="C:membrane"/>
    <property type="evidence" value="ECO:0007669"/>
    <property type="project" value="UniProtKB-SubCell"/>
</dbReference>
<evidence type="ECO:0000259" key="6">
    <source>
        <dbReference type="Pfam" id="PF01694"/>
    </source>
</evidence>
<feature type="transmembrane region" description="Helical" evidence="5">
    <location>
        <begin position="180"/>
        <end position="201"/>
    </location>
</feature>
<feature type="transmembrane region" description="Helical" evidence="5">
    <location>
        <begin position="150"/>
        <end position="168"/>
    </location>
</feature>
<dbReference type="EMBL" id="FZOY01000002">
    <property type="protein sequence ID" value="SNS49434.1"/>
    <property type="molecule type" value="Genomic_DNA"/>
</dbReference>
<dbReference type="Gene3D" id="1.20.1540.10">
    <property type="entry name" value="Rhomboid-like"/>
    <property type="match status" value="1"/>
</dbReference>
<dbReference type="PANTHER" id="PTHR43066:SF11">
    <property type="entry name" value="PEPTIDASE S54 RHOMBOID DOMAIN-CONTAINING PROTEIN"/>
    <property type="match status" value="1"/>
</dbReference>
<keyword evidence="4 5" id="KW-0472">Membrane</keyword>
<evidence type="ECO:0000256" key="1">
    <source>
        <dbReference type="ARBA" id="ARBA00004141"/>
    </source>
</evidence>
<name>A0A239F023_9RHOB</name>
<evidence type="ECO:0000256" key="4">
    <source>
        <dbReference type="ARBA" id="ARBA00023136"/>
    </source>
</evidence>
<feature type="transmembrane region" description="Helical" evidence="5">
    <location>
        <begin position="119"/>
        <end position="138"/>
    </location>
</feature>
<protein>
    <submittedName>
        <fullName evidence="7">Rhomboid family protein</fullName>
    </submittedName>
</protein>
<dbReference type="GO" id="GO:0004252">
    <property type="term" value="F:serine-type endopeptidase activity"/>
    <property type="evidence" value="ECO:0007669"/>
    <property type="project" value="InterPro"/>
</dbReference>
<organism evidence="7 8">
    <name type="scientific">Tropicimonas sediminicola</name>
    <dbReference type="NCBI Taxonomy" id="1031541"/>
    <lineage>
        <taxon>Bacteria</taxon>
        <taxon>Pseudomonadati</taxon>
        <taxon>Pseudomonadota</taxon>
        <taxon>Alphaproteobacteria</taxon>
        <taxon>Rhodobacterales</taxon>
        <taxon>Roseobacteraceae</taxon>
        <taxon>Tropicimonas</taxon>
    </lineage>
</organism>
<evidence type="ECO:0000313" key="7">
    <source>
        <dbReference type="EMBL" id="SNS49434.1"/>
    </source>
</evidence>
<feature type="transmembrane region" description="Helical" evidence="5">
    <location>
        <begin position="17"/>
        <end position="38"/>
    </location>
</feature>
<evidence type="ECO:0000256" key="3">
    <source>
        <dbReference type="ARBA" id="ARBA00022989"/>
    </source>
</evidence>
<feature type="domain" description="Peptidase S54 rhomboid" evidence="6">
    <location>
        <begin position="80"/>
        <end position="218"/>
    </location>
</feature>
<feature type="transmembrane region" description="Helical" evidence="5">
    <location>
        <begin position="207"/>
        <end position="227"/>
    </location>
</feature>
<dbReference type="Pfam" id="PF01694">
    <property type="entry name" value="Rhomboid"/>
    <property type="match status" value="1"/>
</dbReference>
<keyword evidence="3 5" id="KW-1133">Transmembrane helix</keyword>
<dbReference type="RefSeq" id="WP_089232126.1">
    <property type="nucleotide sequence ID" value="NZ_FZOY01000002.1"/>
</dbReference>
<comment type="subcellular location">
    <subcellularLocation>
        <location evidence="1">Membrane</location>
        <topology evidence="1">Multi-pass membrane protein</topology>
    </subcellularLocation>
</comment>
<dbReference type="AlphaFoldDB" id="A0A239F023"/>
<gene>
    <name evidence="7" type="ORF">SAMN05421757_102390</name>
</gene>
<dbReference type="PANTHER" id="PTHR43066">
    <property type="entry name" value="RHOMBOID-RELATED PROTEIN"/>
    <property type="match status" value="1"/>
</dbReference>
<evidence type="ECO:0000256" key="2">
    <source>
        <dbReference type="ARBA" id="ARBA00022692"/>
    </source>
</evidence>
<reference evidence="7 8" key="1">
    <citation type="submission" date="2017-06" db="EMBL/GenBank/DDBJ databases">
        <authorList>
            <person name="Kim H.J."/>
            <person name="Triplett B.A."/>
        </authorList>
    </citation>
    <scope>NUCLEOTIDE SEQUENCE [LARGE SCALE GENOMIC DNA]</scope>
    <source>
        <strain evidence="7 8">DSM 29339</strain>
    </source>
</reference>